<dbReference type="InterPro" id="IPR029058">
    <property type="entry name" value="AB_hydrolase_fold"/>
</dbReference>
<evidence type="ECO:0000313" key="3">
    <source>
        <dbReference type="EMBL" id="KAK7468842.1"/>
    </source>
</evidence>
<evidence type="ECO:0000313" key="4">
    <source>
        <dbReference type="Proteomes" id="UP001498398"/>
    </source>
</evidence>
<name>A0ABR1K3B5_9AGAR</name>
<gene>
    <name evidence="3" type="ORF">VKT23_003343</name>
</gene>
<reference evidence="3 4" key="1">
    <citation type="submission" date="2024-01" db="EMBL/GenBank/DDBJ databases">
        <title>A draft genome for the cacao thread blight pathogen Marasmiellus scandens.</title>
        <authorList>
            <person name="Baruah I.K."/>
            <person name="Leung J."/>
            <person name="Bukari Y."/>
            <person name="Amoako-Attah I."/>
            <person name="Meinhardt L.W."/>
            <person name="Bailey B.A."/>
            <person name="Cohen S.P."/>
        </authorList>
    </citation>
    <scope>NUCLEOTIDE SEQUENCE [LARGE SCALE GENOMIC DNA]</scope>
    <source>
        <strain evidence="3 4">GH-19</strain>
    </source>
</reference>
<proteinExistence type="predicted"/>
<dbReference type="PANTHER" id="PTHR33840:SF1">
    <property type="entry name" value="TLE1 PHOSPHOLIPASE DOMAIN-CONTAINING PROTEIN"/>
    <property type="match status" value="1"/>
</dbReference>
<keyword evidence="4" id="KW-1185">Reference proteome</keyword>
<evidence type="ECO:0000256" key="1">
    <source>
        <dbReference type="SAM" id="MobiDB-lite"/>
    </source>
</evidence>
<comment type="caution">
    <text evidence="3">The sequence shown here is derived from an EMBL/GenBank/DDBJ whole genome shotgun (WGS) entry which is preliminary data.</text>
</comment>
<accession>A0ABR1K3B5</accession>
<dbReference type="InterPro" id="IPR018712">
    <property type="entry name" value="Tle1-like_cat"/>
</dbReference>
<dbReference type="EMBL" id="JBANRG010000003">
    <property type="protein sequence ID" value="KAK7468842.1"/>
    <property type="molecule type" value="Genomic_DNA"/>
</dbReference>
<dbReference type="Proteomes" id="UP001498398">
    <property type="component" value="Unassembled WGS sequence"/>
</dbReference>
<organism evidence="3 4">
    <name type="scientific">Marasmiellus scandens</name>
    <dbReference type="NCBI Taxonomy" id="2682957"/>
    <lineage>
        <taxon>Eukaryota</taxon>
        <taxon>Fungi</taxon>
        <taxon>Dikarya</taxon>
        <taxon>Basidiomycota</taxon>
        <taxon>Agaricomycotina</taxon>
        <taxon>Agaricomycetes</taxon>
        <taxon>Agaricomycetidae</taxon>
        <taxon>Agaricales</taxon>
        <taxon>Marasmiineae</taxon>
        <taxon>Omphalotaceae</taxon>
        <taxon>Marasmiellus</taxon>
    </lineage>
</organism>
<dbReference type="PANTHER" id="PTHR33840">
    <property type="match status" value="1"/>
</dbReference>
<feature type="region of interest" description="Disordered" evidence="1">
    <location>
        <begin position="1"/>
        <end position="24"/>
    </location>
</feature>
<evidence type="ECO:0000259" key="2">
    <source>
        <dbReference type="Pfam" id="PF09994"/>
    </source>
</evidence>
<dbReference type="SUPFAM" id="SSF53474">
    <property type="entry name" value="alpha/beta-Hydrolases"/>
    <property type="match status" value="1"/>
</dbReference>
<dbReference type="Pfam" id="PF09994">
    <property type="entry name" value="T6SS_Tle1-like_cat"/>
    <property type="match status" value="1"/>
</dbReference>
<protein>
    <recommendedName>
        <fullName evidence="2">T6SS Phospholipase effector Tle1-like catalytic domain-containing protein</fullName>
    </recommendedName>
</protein>
<feature type="domain" description="T6SS Phospholipase effector Tle1-like catalytic" evidence="2">
    <location>
        <begin position="30"/>
        <end position="309"/>
    </location>
</feature>
<sequence length="444" mass="49470">MAAPTSQTVDPPRVHQTDDQDTPPVSRIKKRIIVCCDGTWQDGVSTKYRSMYTNILRIARTIQHEDTRFNPSIPQVVFYQSGIGSEGGFYAEFVEGTTGATLGNKVEEAYAFIAHNYCPGDEVFLFGFSRGAYTARMIAMFIGAIGILDRRDMDHFSKIFVAYQTLAKSKDEDEIHKVKAELAPFTDEKSPGKLRAHAGDRKFSVKCVGVFDTVGSVGLPEELTLKPKVKKIFGFPDKILGEHIERAYHALALNETRKDFDCAKFEQTESGRRKGQLLEQCWFTGSHSDIGAGYRFHDLSDLTLTWMVAHVSDILAMDLDYLASLPKPVAPWGEQKPHDPATGIFSLAFQIKRTIPTSRNEVTKETYHPSVLQQKELDPEISKIVSEHPDMVAELKPLEKGVRSSWSVDEVNAMKMLKSEENKGQSSITGSIIKALGNLVDSDG</sequence>